<protein>
    <submittedName>
        <fullName evidence="6">IpaD/SipD/SspD family type III secretion system needle tip protein</fullName>
    </submittedName>
</protein>
<reference evidence="6" key="1">
    <citation type="submission" date="2023-07" db="EMBL/GenBank/DDBJ databases">
        <authorList>
            <person name="Yang W."/>
            <person name="Chen J."/>
            <person name="Ji P."/>
            <person name="Hu F."/>
        </authorList>
    </citation>
    <scope>NUCLEOTIDE SEQUENCE</scope>
    <source>
        <strain evidence="6">CRE-138-0111</strain>
    </source>
</reference>
<evidence type="ECO:0000256" key="4">
    <source>
        <dbReference type="ARBA" id="ARBA00023026"/>
    </source>
</evidence>
<dbReference type="SUPFAM" id="SSF140693">
    <property type="entry name" value="IpaD-like"/>
    <property type="match status" value="1"/>
</dbReference>
<evidence type="ECO:0000256" key="3">
    <source>
        <dbReference type="ARBA" id="ARBA00022525"/>
    </source>
</evidence>
<keyword evidence="7" id="KW-1185">Reference proteome</keyword>
<sequence length="369" mass="41564">MEVIFSTVLANSQVSYVKPSAGIDLPPTGAGIFIDPNDDIYQQVDSYFQQLGYEVPSPTVRTQVESNQLDQIIEQAKTLLRELKISGDKASRVLLGLNEEFALEPSGATMMRKKSSNILPPIEDGRKHIGAISGMIDNIHKGYQKEFGEIIKATTKYMQDVNTALGKIPEYIKAGDSGKIKLQRVALLNRLDDLFEPYTDHKTVRGNKPLITNSDAVNITYYENWSKPENSAEKIYEIKYSEPVFEFWKKKLDGQGFKVETRGSDDSKVIRIYPDLKPLREIMKSIYDIDSSSAGWASKGVNLLAQSVQSMQTAIDAQKNVINNSVSRLLETFRQDNSHFDTLTQLLVQLIKDLNQYNSGFISMWSFLV</sequence>
<evidence type="ECO:0000313" key="6">
    <source>
        <dbReference type="EMBL" id="MDO7857444.1"/>
    </source>
</evidence>
<keyword evidence="5" id="KW-0175">Coiled coil</keyword>
<gene>
    <name evidence="6" type="ORF">Q5E86_14025</name>
</gene>
<dbReference type="Proteomes" id="UP001176478">
    <property type="component" value="Unassembled WGS sequence"/>
</dbReference>
<evidence type="ECO:0000256" key="1">
    <source>
        <dbReference type="ARBA" id="ARBA00004613"/>
    </source>
</evidence>
<organism evidence="6 7">
    <name type="scientific">Providencia huashanensis</name>
    <dbReference type="NCBI Taxonomy" id="3037798"/>
    <lineage>
        <taxon>Bacteria</taxon>
        <taxon>Pseudomonadati</taxon>
        <taxon>Pseudomonadota</taxon>
        <taxon>Gammaproteobacteria</taxon>
        <taxon>Enterobacterales</taxon>
        <taxon>Morganellaceae</taxon>
        <taxon>Providencia</taxon>
    </lineage>
</organism>
<dbReference type="Pfam" id="PF06511">
    <property type="entry name" value="T3SS_TC"/>
    <property type="match status" value="1"/>
</dbReference>
<accession>A0ABT9AS53</accession>
<dbReference type="EMBL" id="JAUQTG010000008">
    <property type="protein sequence ID" value="MDO7857444.1"/>
    <property type="molecule type" value="Genomic_DNA"/>
</dbReference>
<evidence type="ECO:0000256" key="5">
    <source>
        <dbReference type="ARBA" id="ARBA00023054"/>
    </source>
</evidence>
<proteinExistence type="inferred from homology"/>
<dbReference type="Gene3D" id="1.20.1710.10">
    <property type="entry name" value="IpaD-like"/>
    <property type="match status" value="1"/>
</dbReference>
<dbReference type="InterPro" id="IPR009483">
    <property type="entry name" value="IpaD/BipD/SipD"/>
</dbReference>
<comment type="similarity">
    <text evidence="2">Belongs to the invasin protein D family.</text>
</comment>
<comment type="subcellular location">
    <subcellularLocation>
        <location evidence="1">Secreted</location>
    </subcellularLocation>
</comment>
<reference evidence="6" key="2">
    <citation type="journal article" date="2024" name="Int. J. Antimicrob. Agents">
        <title>Identification of a novel Providencia species showing multi-drug-resistant in three patients with hospital-acquired infection.</title>
        <authorList>
            <person name="Yang W."/>
            <person name="Chen J."/>
            <person name="Yang F."/>
            <person name="Ji P."/>
            <person name="Shen S."/>
            <person name="Yin D."/>
            <person name="Hu F."/>
        </authorList>
    </citation>
    <scope>NUCLEOTIDE SEQUENCE</scope>
    <source>
        <strain evidence="6">CRE-138-0111</strain>
    </source>
</reference>
<evidence type="ECO:0000313" key="7">
    <source>
        <dbReference type="Proteomes" id="UP001176478"/>
    </source>
</evidence>
<keyword evidence="3" id="KW-0964">Secreted</keyword>
<evidence type="ECO:0000256" key="2">
    <source>
        <dbReference type="ARBA" id="ARBA00007741"/>
    </source>
</evidence>
<dbReference type="InterPro" id="IPR036708">
    <property type="entry name" value="BipD-like_sf"/>
</dbReference>
<comment type="caution">
    <text evidence="6">The sequence shown here is derived from an EMBL/GenBank/DDBJ whole genome shotgun (WGS) entry which is preliminary data.</text>
</comment>
<name>A0ABT9AS53_9GAMM</name>
<keyword evidence="4" id="KW-0843">Virulence</keyword>